<accession>A0A1X7HAA0</accession>
<dbReference type="InterPro" id="IPR016181">
    <property type="entry name" value="Acyl_CoA_acyltransferase"/>
</dbReference>
<dbReference type="PROSITE" id="PS51186">
    <property type="entry name" value="GNAT"/>
    <property type="match status" value="1"/>
</dbReference>
<dbReference type="Proteomes" id="UP000192940">
    <property type="component" value="Chromosome I"/>
</dbReference>
<keyword evidence="3" id="KW-1185">Reference proteome</keyword>
<dbReference type="Gene3D" id="3.40.630.30">
    <property type="match status" value="1"/>
</dbReference>
<dbReference type="PANTHER" id="PTHR43617:SF30">
    <property type="entry name" value="HISTONE ACETYLTRANSFERASE"/>
    <property type="match status" value="1"/>
</dbReference>
<feature type="domain" description="N-acetyltransferase" evidence="1">
    <location>
        <begin position="1"/>
        <end position="166"/>
    </location>
</feature>
<evidence type="ECO:0000259" key="1">
    <source>
        <dbReference type="PROSITE" id="PS51186"/>
    </source>
</evidence>
<dbReference type="RefSeq" id="WP_208919230.1">
    <property type="nucleotide sequence ID" value="NZ_LT840184.1"/>
</dbReference>
<dbReference type="STRING" id="1313296.SAMN05661091_2219"/>
<dbReference type="AlphaFoldDB" id="A0A1X7HAA0"/>
<dbReference type="CDD" id="cd04301">
    <property type="entry name" value="NAT_SF"/>
    <property type="match status" value="1"/>
</dbReference>
<dbReference type="SUPFAM" id="SSF55729">
    <property type="entry name" value="Acyl-CoA N-acyltransferases (Nat)"/>
    <property type="match status" value="1"/>
</dbReference>
<dbReference type="Pfam" id="PF00583">
    <property type="entry name" value="Acetyltransf_1"/>
    <property type="match status" value="1"/>
</dbReference>
<dbReference type="InterPro" id="IPR000182">
    <property type="entry name" value="GNAT_dom"/>
</dbReference>
<dbReference type="GO" id="GO:0016747">
    <property type="term" value="F:acyltransferase activity, transferring groups other than amino-acyl groups"/>
    <property type="evidence" value="ECO:0007669"/>
    <property type="project" value="InterPro"/>
</dbReference>
<keyword evidence="2" id="KW-0808">Transferase</keyword>
<protein>
    <submittedName>
        <fullName evidence="2">L-amino acid N-acyltransferase YncA</fullName>
    </submittedName>
</protein>
<organism evidence="2 3">
    <name type="scientific">Paenibacillus uliginis N3/975</name>
    <dbReference type="NCBI Taxonomy" id="1313296"/>
    <lineage>
        <taxon>Bacteria</taxon>
        <taxon>Bacillati</taxon>
        <taxon>Bacillota</taxon>
        <taxon>Bacilli</taxon>
        <taxon>Bacillales</taxon>
        <taxon>Paenibacillaceae</taxon>
        <taxon>Paenibacillus</taxon>
    </lineage>
</organism>
<name>A0A1X7HAA0_9BACL</name>
<dbReference type="EMBL" id="LT840184">
    <property type="protein sequence ID" value="SMF82677.1"/>
    <property type="molecule type" value="Genomic_DNA"/>
</dbReference>
<keyword evidence="2" id="KW-0012">Acyltransferase</keyword>
<dbReference type="PANTHER" id="PTHR43617">
    <property type="entry name" value="L-AMINO ACID N-ACETYLTRANSFERASE"/>
    <property type="match status" value="1"/>
</dbReference>
<proteinExistence type="predicted"/>
<reference evidence="3" key="1">
    <citation type="submission" date="2017-04" db="EMBL/GenBank/DDBJ databases">
        <authorList>
            <person name="Varghese N."/>
            <person name="Submissions S."/>
        </authorList>
    </citation>
    <scope>NUCLEOTIDE SEQUENCE [LARGE SCALE GENOMIC DNA]</scope>
    <source>
        <strain evidence="3">N3/975</strain>
    </source>
</reference>
<sequence>MIIRQATAADAEGIAQVHVNSWKTTYKGIVSEDYLDALTVESRLEGWKWRLENPSADIEILVLEDPVGRIVGFMNFGSEREQKRNSEGELYAVYLLQEAQGKGWGRQLFIQMLEVMKSMGYTSLLVWVLEGNPAIHFYKALGGKKVRQKEIEIAGELHQELALKWDSLNLKDIIS</sequence>
<dbReference type="InterPro" id="IPR050276">
    <property type="entry name" value="MshD_Acetyltransferase"/>
</dbReference>
<evidence type="ECO:0000313" key="3">
    <source>
        <dbReference type="Proteomes" id="UP000192940"/>
    </source>
</evidence>
<evidence type="ECO:0000313" key="2">
    <source>
        <dbReference type="EMBL" id="SMF82677.1"/>
    </source>
</evidence>
<gene>
    <name evidence="2" type="ORF">SAMN05661091_2219</name>
</gene>